<dbReference type="GO" id="GO:0043565">
    <property type="term" value="F:sequence-specific DNA binding"/>
    <property type="evidence" value="ECO:0007669"/>
    <property type="project" value="TreeGrafter"/>
</dbReference>
<dbReference type="InterPro" id="IPR052202">
    <property type="entry name" value="Yeast_MetPath_Reg"/>
</dbReference>
<evidence type="ECO:0000313" key="11">
    <source>
        <dbReference type="Proteomes" id="UP000028545"/>
    </source>
</evidence>
<dbReference type="GO" id="GO:0000981">
    <property type="term" value="F:DNA-binding transcription factor activity, RNA polymerase II-specific"/>
    <property type="evidence" value="ECO:0007669"/>
    <property type="project" value="TreeGrafter"/>
</dbReference>
<evidence type="ECO:0000256" key="3">
    <source>
        <dbReference type="ARBA" id="ARBA00022833"/>
    </source>
</evidence>
<reference evidence="10 11" key="1">
    <citation type="journal article" date="2014" name="Genome Announc.">
        <title>Draft genome sequence of the pathogenic fungus Scedosporium apiospermum.</title>
        <authorList>
            <person name="Vandeputte P."/>
            <person name="Ghamrawi S."/>
            <person name="Rechenmann M."/>
            <person name="Iltis A."/>
            <person name="Giraud S."/>
            <person name="Fleury M."/>
            <person name="Thornton C."/>
            <person name="Delhaes L."/>
            <person name="Meyer W."/>
            <person name="Papon N."/>
            <person name="Bouchara J.P."/>
        </authorList>
    </citation>
    <scope>NUCLEOTIDE SEQUENCE [LARGE SCALE GENOMIC DNA]</scope>
    <source>
        <strain evidence="10 11">IHEM 14462</strain>
    </source>
</reference>
<dbReference type="GO" id="GO:0045944">
    <property type="term" value="P:positive regulation of transcription by RNA polymerase II"/>
    <property type="evidence" value="ECO:0007669"/>
    <property type="project" value="TreeGrafter"/>
</dbReference>
<comment type="caution">
    <text evidence="10">The sequence shown here is derived from an EMBL/GenBank/DDBJ whole genome shotgun (WGS) entry which is preliminary data.</text>
</comment>
<dbReference type="Proteomes" id="UP000028545">
    <property type="component" value="Unassembled WGS sequence"/>
</dbReference>
<evidence type="ECO:0000256" key="4">
    <source>
        <dbReference type="ARBA" id="ARBA00023015"/>
    </source>
</evidence>
<dbReference type="RefSeq" id="XP_016641965.1">
    <property type="nucleotide sequence ID" value="XM_016788384.1"/>
</dbReference>
<feature type="region of interest" description="Disordered" evidence="8">
    <location>
        <begin position="71"/>
        <end position="107"/>
    </location>
</feature>
<keyword evidence="4" id="KW-0805">Transcription regulation</keyword>
<accession>A0A084G4A4</accession>
<keyword evidence="2" id="KW-0479">Metal-binding</keyword>
<evidence type="ECO:0000259" key="9">
    <source>
        <dbReference type="Pfam" id="PF04082"/>
    </source>
</evidence>
<dbReference type="GeneID" id="27725295"/>
<evidence type="ECO:0000256" key="2">
    <source>
        <dbReference type="ARBA" id="ARBA00022723"/>
    </source>
</evidence>
<keyword evidence="11" id="KW-1185">Reference proteome</keyword>
<gene>
    <name evidence="10" type="ORF">SAPIO_CDS6223</name>
</gene>
<dbReference type="GO" id="GO:0008270">
    <property type="term" value="F:zinc ion binding"/>
    <property type="evidence" value="ECO:0007669"/>
    <property type="project" value="InterPro"/>
</dbReference>
<dbReference type="Pfam" id="PF04082">
    <property type="entry name" value="Fungal_trans"/>
    <property type="match status" value="1"/>
</dbReference>
<dbReference type="EMBL" id="JOWA01000101">
    <property type="protein sequence ID" value="KEZ42166.1"/>
    <property type="molecule type" value="Genomic_DNA"/>
</dbReference>
<dbReference type="AlphaFoldDB" id="A0A084G4A4"/>
<protein>
    <recommendedName>
        <fullName evidence="9">Xylanolytic transcriptional activator regulatory domain-containing protein</fullName>
    </recommendedName>
</protein>
<evidence type="ECO:0000256" key="1">
    <source>
        <dbReference type="ARBA" id="ARBA00004123"/>
    </source>
</evidence>
<evidence type="ECO:0000256" key="6">
    <source>
        <dbReference type="ARBA" id="ARBA00023163"/>
    </source>
</evidence>
<keyword evidence="5" id="KW-0238">DNA-binding</keyword>
<feature type="compositionally biased region" description="Low complexity" evidence="8">
    <location>
        <begin position="72"/>
        <end position="89"/>
    </location>
</feature>
<evidence type="ECO:0000313" key="10">
    <source>
        <dbReference type="EMBL" id="KEZ42166.1"/>
    </source>
</evidence>
<dbReference type="KEGG" id="sapo:SAPIO_CDS6223"/>
<evidence type="ECO:0000256" key="8">
    <source>
        <dbReference type="SAM" id="MobiDB-lite"/>
    </source>
</evidence>
<dbReference type="GO" id="GO:0005634">
    <property type="term" value="C:nucleus"/>
    <property type="evidence" value="ECO:0007669"/>
    <property type="project" value="UniProtKB-SubCell"/>
</dbReference>
<evidence type="ECO:0000256" key="5">
    <source>
        <dbReference type="ARBA" id="ARBA00023125"/>
    </source>
</evidence>
<organism evidence="10 11">
    <name type="scientific">Pseudallescheria apiosperma</name>
    <name type="common">Scedosporium apiospermum</name>
    <dbReference type="NCBI Taxonomy" id="563466"/>
    <lineage>
        <taxon>Eukaryota</taxon>
        <taxon>Fungi</taxon>
        <taxon>Dikarya</taxon>
        <taxon>Ascomycota</taxon>
        <taxon>Pezizomycotina</taxon>
        <taxon>Sordariomycetes</taxon>
        <taxon>Hypocreomycetidae</taxon>
        <taxon>Microascales</taxon>
        <taxon>Microascaceae</taxon>
        <taxon>Scedosporium</taxon>
    </lineage>
</organism>
<dbReference type="OMA" id="QDNTANA"/>
<dbReference type="PANTHER" id="PTHR47782">
    <property type="entry name" value="ZN(II)2CYS6 TRANSCRIPTION FACTOR (EUROFUNG)-RELATED"/>
    <property type="match status" value="1"/>
</dbReference>
<keyword evidence="3" id="KW-0862">Zinc</keyword>
<name>A0A084G4A4_PSEDA</name>
<dbReference type="PANTHER" id="PTHR47782:SF12">
    <property type="entry name" value="ZN(II)2CYS6 TRANSCRIPTION FACTOR (EUROFUNG)"/>
    <property type="match status" value="1"/>
</dbReference>
<dbReference type="CDD" id="cd12148">
    <property type="entry name" value="fungal_TF_MHR"/>
    <property type="match status" value="1"/>
</dbReference>
<dbReference type="HOGENOM" id="CLU_016011_1_0_1"/>
<comment type="subcellular location">
    <subcellularLocation>
        <location evidence="1">Nucleus</location>
    </subcellularLocation>
</comment>
<dbReference type="GO" id="GO:0006351">
    <property type="term" value="P:DNA-templated transcription"/>
    <property type="evidence" value="ECO:0007669"/>
    <property type="project" value="InterPro"/>
</dbReference>
<keyword evidence="6" id="KW-0804">Transcription</keyword>
<feature type="domain" description="Xylanolytic transcriptional activator regulatory" evidence="9">
    <location>
        <begin position="229"/>
        <end position="367"/>
    </location>
</feature>
<dbReference type="InterPro" id="IPR007219">
    <property type="entry name" value="XnlR_reg_dom"/>
</dbReference>
<sequence length="513" mass="57411">MFRGKSLRDTGRYVRGLEEKLRRLENTAAVDKRPTPSAGEMTVLFSDSQPYADFQMGNTVLLDQECSSPRSAYGSEAANASTAADNAEGPIREPRLGSRAAPGQSPTFAEELTTLSLEATAERHLGSTSGLSFAKLTQMILRRLTPDKADFVFISHQDNTANAAGNALSDINSPSELFNDTFFRSLSESISVHPLLFGDLFFADLAGPNVALDSMTLLSDEAHVQRLVDFYFTHSHTLYPILKRAEVIDTLQKIRHNSENLAAQSPLKLFRIWMVLAIGSTAYSSVTLTEESESISFYNKALQYSEQILGSDEMSALEVIMLQVSYSFFNQLGPNTWFLVGIAARLALGMGLHTSSTYDKLPIDVQERHVNDRVPHLNTTWYDFNYYTHLAMIYRPSPLCPISDFKRIKVLEMAASMSLRQAYSMHQQQRFAYNWLNFLSLFTSTLSLVYAITAQPDDLSTVLRETRAIADLDLAIQLFDTLGLKFLAAKKIRAMIAEISRRYKEVCGFQDVQ</sequence>
<keyword evidence="7" id="KW-0539">Nucleus</keyword>
<proteinExistence type="predicted"/>
<dbReference type="OrthoDB" id="25921at2759"/>
<dbReference type="VEuPathDB" id="FungiDB:SAPIO_CDS6223"/>
<evidence type="ECO:0000256" key="7">
    <source>
        <dbReference type="ARBA" id="ARBA00023242"/>
    </source>
</evidence>